<sequence length="71" mass="8300">MIQFGHNFIHKTIKQLNTIEQIIIVNCTKGTLINSTKSQYIHLISVHFHNHNQLIRKHTSHTFVTFILVAH</sequence>
<reference evidence="1 2" key="1">
    <citation type="submission" date="2015-04" db="EMBL/GenBank/DDBJ databases">
        <authorList>
            <person name="Syromyatnikov M.Y."/>
            <person name="Popov V.N."/>
        </authorList>
    </citation>
    <scope>NUCLEOTIDE SEQUENCE [LARGE SCALE GENOMIC DNA]</scope>
</reference>
<dbReference type="Proteomes" id="UP000183832">
    <property type="component" value="Unassembled WGS sequence"/>
</dbReference>
<name>A0A1J1IQI4_9DIPT</name>
<dbReference type="AlphaFoldDB" id="A0A1J1IQI4"/>
<evidence type="ECO:0000313" key="2">
    <source>
        <dbReference type="Proteomes" id="UP000183832"/>
    </source>
</evidence>
<gene>
    <name evidence="1" type="ORF">CLUMA_CG015444</name>
</gene>
<organism evidence="1 2">
    <name type="scientific">Clunio marinus</name>
    <dbReference type="NCBI Taxonomy" id="568069"/>
    <lineage>
        <taxon>Eukaryota</taxon>
        <taxon>Metazoa</taxon>
        <taxon>Ecdysozoa</taxon>
        <taxon>Arthropoda</taxon>
        <taxon>Hexapoda</taxon>
        <taxon>Insecta</taxon>
        <taxon>Pterygota</taxon>
        <taxon>Neoptera</taxon>
        <taxon>Endopterygota</taxon>
        <taxon>Diptera</taxon>
        <taxon>Nematocera</taxon>
        <taxon>Chironomoidea</taxon>
        <taxon>Chironomidae</taxon>
        <taxon>Clunio</taxon>
    </lineage>
</organism>
<evidence type="ECO:0000313" key="1">
    <source>
        <dbReference type="EMBL" id="CRL02002.1"/>
    </source>
</evidence>
<accession>A0A1J1IQI4</accession>
<keyword evidence="2" id="KW-1185">Reference proteome</keyword>
<protein>
    <submittedName>
        <fullName evidence="1">CLUMA_CG015444, isoform A</fullName>
    </submittedName>
</protein>
<proteinExistence type="predicted"/>
<dbReference type="EMBL" id="CVRI01000057">
    <property type="protein sequence ID" value="CRL02002.1"/>
    <property type="molecule type" value="Genomic_DNA"/>
</dbReference>